<dbReference type="Gene3D" id="3.30.70.330">
    <property type="match status" value="2"/>
</dbReference>
<feature type="domain" description="RRM" evidence="5">
    <location>
        <begin position="102"/>
        <end position="175"/>
    </location>
</feature>
<dbReference type="InterPro" id="IPR000504">
    <property type="entry name" value="RRM_dom"/>
</dbReference>
<dbReference type="GO" id="GO:0000398">
    <property type="term" value="P:mRNA splicing, via spliceosome"/>
    <property type="evidence" value="ECO:0007669"/>
    <property type="project" value="TreeGrafter"/>
</dbReference>
<feature type="region of interest" description="Disordered" evidence="4">
    <location>
        <begin position="78"/>
        <end position="99"/>
    </location>
</feature>
<reference evidence="6" key="1">
    <citation type="submission" date="2025-08" db="UniProtKB">
        <authorList>
            <consortium name="Ensembl"/>
        </authorList>
    </citation>
    <scope>IDENTIFICATION</scope>
</reference>
<dbReference type="PANTHER" id="PTHR48026:SF2">
    <property type="entry name" value="HETEROGENEOUS NUCLEAR RIBONUCLEOPROTEIN A1-RELATED"/>
    <property type="match status" value="1"/>
</dbReference>
<dbReference type="SUPFAM" id="SSF54928">
    <property type="entry name" value="RNA-binding domain, RBD"/>
    <property type="match status" value="1"/>
</dbReference>
<dbReference type="InterPro" id="IPR035979">
    <property type="entry name" value="RBD_domain_sf"/>
</dbReference>
<evidence type="ECO:0000313" key="7">
    <source>
        <dbReference type="Proteomes" id="UP000694701"/>
    </source>
</evidence>
<dbReference type="InterPro" id="IPR012677">
    <property type="entry name" value="Nucleotide-bd_a/b_plait_sf"/>
</dbReference>
<keyword evidence="1" id="KW-0677">Repeat</keyword>
<dbReference type="GO" id="GO:0071013">
    <property type="term" value="C:catalytic step 2 spliceosome"/>
    <property type="evidence" value="ECO:0007669"/>
    <property type="project" value="TreeGrafter"/>
</dbReference>
<proteinExistence type="predicted"/>
<evidence type="ECO:0000256" key="1">
    <source>
        <dbReference type="ARBA" id="ARBA00022737"/>
    </source>
</evidence>
<evidence type="ECO:0000256" key="4">
    <source>
        <dbReference type="SAM" id="MobiDB-lite"/>
    </source>
</evidence>
<dbReference type="InterPro" id="IPR034845">
    <property type="entry name" value="hnRNPA1_RRM1"/>
</dbReference>
<evidence type="ECO:0000313" key="6">
    <source>
        <dbReference type="Ensembl" id="ENSCCRP00020041746.1"/>
    </source>
</evidence>
<dbReference type="PANTHER" id="PTHR48026">
    <property type="entry name" value="HOMOLOGOUS TO DROSOPHILA SQD (SQUID) PROTEIN"/>
    <property type="match status" value="1"/>
</dbReference>
<sequence>MHLQRFPEQLRKLFIGGLSFETTDESLRAHFEQWGTLTDCVVMRDPNTKRSRGFGFVTYSSVNEVDAAMDARPHKVDGRAVEPKRAVSREDSSRPGAHSTVKKMFVGGIKEDTDEEHLREYFSQFGKIEEVNIMTEKNSDKRRGFAFITFDDHDAVDRIVSKNAFPFVGGYGGGRGGYGGGDGYNGYGGNGGYGGGGPNYGGNRGYGGGGGGGGGYGNQGGGYGGGGGGYDNYNNGGGGNFGGGQLPCEPFCHVLTFVLLDMGYASKVLLPCCFCSK</sequence>
<dbReference type="Proteomes" id="UP000694701">
    <property type="component" value="Unplaced"/>
</dbReference>
<dbReference type="PROSITE" id="PS50102">
    <property type="entry name" value="RRM"/>
    <property type="match status" value="2"/>
</dbReference>
<dbReference type="Pfam" id="PF00076">
    <property type="entry name" value="RRM_1"/>
    <property type="match status" value="2"/>
</dbReference>
<feature type="compositionally biased region" description="Basic and acidic residues" evidence="4">
    <location>
        <begin position="78"/>
        <end position="93"/>
    </location>
</feature>
<evidence type="ECO:0000259" key="5">
    <source>
        <dbReference type="PROSITE" id="PS50102"/>
    </source>
</evidence>
<dbReference type="GO" id="GO:0003730">
    <property type="term" value="F:mRNA 3'-UTR binding"/>
    <property type="evidence" value="ECO:0007669"/>
    <property type="project" value="TreeGrafter"/>
</dbReference>
<dbReference type="CDD" id="cd12761">
    <property type="entry name" value="RRM1_hnRNPA1"/>
    <property type="match status" value="1"/>
</dbReference>
<evidence type="ECO:0000256" key="3">
    <source>
        <dbReference type="PROSITE-ProRule" id="PRU00176"/>
    </source>
</evidence>
<dbReference type="SMART" id="SM00360">
    <property type="entry name" value="RRM"/>
    <property type="match status" value="2"/>
</dbReference>
<dbReference type="FunFam" id="3.30.70.330:FF:000048">
    <property type="entry name" value="Heterogeneous nuclear ribonucleoprotein a1 isoform"/>
    <property type="match status" value="1"/>
</dbReference>
<keyword evidence="2 3" id="KW-0694">RNA-binding</keyword>
<evidence type="ECO:0000256" key="2">
    <source>
        <dbReference type="ARBA" id="ARBA00022884"/>
    </source>
</evidence>
<feature type="domain" description="RRM" evidence="5">
    <location>
        <begin position="11"/>
        <end position="94"/>
    </location>
</feature>
<name>A0A8C2EHD5_CYPCA</name>
<dbReference type="AlphaFoldDB" id="A0A8C2EHD5"/>
<dbReference type="Ensembl" id="ENSCCRT00020045554.1">
    <property type="protein sequence ID" value="ENSCCRP00020041746.1"/>
    <property type="gene ID" value="ENSCCRG00020018515.1"/>
</dbReference>
<accession>A0A8C2EHD5</accession>
<organism evidence="6 7">
    <name type="scientific">Cyprinus carpio</name>
    <name type="common">Common carp</name>
    <dbReference type="NCBI Taxonomy" id="7962"/>
    <lineage>
        <taxon>Eukaryota</taxon>
        <taxon>Metazoa</taxon>
        <taxon>Chordata</taxon>
        <taxon>Craniata</taxon>
        <taxon>Vertebrata</taxon>
        <taxon>Euteleostomi</taxon>
        <taxon>Actinopterygii</taxon>
        <taxon>Neopterygii</taxon>
        <taxon>Teleostei</taxon>
        <taxon>Ostariophysi</taxon>
        <taxon>Cypriniformes</taxon>
        <taxon>Cyprinidae</taxon>
        <taxon>Cyprininae</taxon>
        <taxon>Cyprinus</taxon>
    </lineage>
</organism>
<protein>
    <submittedName>
        <fullName evidence="6">Heterogeneous nuclear ribonucleoprotein A1a</fullName>
    </submittedName>
</protein>